<organism evidence="1 2">
    <name type="scientific">Rubroshorea leprosula</name>
    <dbReference type="NCBI Taxonomy" id="152421"/>
    <lineage>
        <taxon>Eukaryota</taxon>
        <taxon>Viridiplantae</taxon>
        <taxon>Streptophyta</taxon>
        <taxon>Embryophyta</taxon>
        <taxon>Tracheophyta</taxon>
        <taxon>Spermatophyta</taxon>
        <taxon>Magnoliopsida</taxon>
        <taxon>eudicotyledons</taxon>
        <taxon>Gunneridae</taxon>
        <taxon>Pentapetalae</taxon>
        <taxon>rosids</taxon>
        <taxon>malvids</taxon>
        <taxon>Malvales</taxon>
        <taxon>Dipterocarpaceae</taxon>
        <taxon>Rubroshorea</taxon>
    </lineage>
</organism>
<evidence type="ECO:0000313" key="1">
    <source>
        <dbReference type="EMBL" id="GKV02351.1"/>
    </source>
</evidence>
<protein>
    <submittedName>
        <fullName evidence="1">Uncharacterized protein</fullName>
    </submittedName>
</protein>
<accession>A0AAV5IRC3</accession>
<name>A0AAV5IRC3_9ROSI</name>
<comment type="caution">
    <text evidence="1">The sequence shown here is derived from an EMBL/GenBank/DDBJ whole genome shotgun (WGS) entry which is preliminary data.</text>
</comment>
<dbReference type="AlphaFoldDB" id="A0AAV5IRC3"/>
<keyword evidence="2" id="KW-1185">Reference proteome</keyword>
<reference evidence="1 2" key="1">
    <citation type="journal article" date="2021" name="Commun. Biol.">
        <title>The genome of Shorea leprosula (Dipterocarpaceae) highlights the ecological relevance of drought in aseasonal tropical rainforests.</title>
        <authorList>
            <person name="Ng K.K.S."/>
            <person name="Kobayashi M.J."/>
            <person name="Fawcett J.A."/>
            <person name="Hatakeyama M."/>
            <person name="Paape T."/>
            <person name="Ng C.H."/>
            <person name="Ang C.C."/>
            <person name="Tnah L.H."/>
            <person name="Lee C.T."/>
            <person name="Nishiyama T."/>
            <person name="Sese J."/>
            <person name="O'Brien M.J."/>
            <person name="Copetti D."/>
            <person name="Mohd Noor M.I."/>
            <person name="Ong R.C."/>
            <person name="Putra M."/>
            <person name="Sireger I.Z."/>
            <person name="Indrioko S."/>
            <person name="Kosugi Y."/>
            <person name="Izuno A."/>
            <person name="Isagi Y."/>
            <person name="Lee S.L."/>
            <person name="Shimizu K.K."/>
        </authorList>
    </citation>
    <scope>NUCLEOTIDE SEQUENCE [LARGE SCALE GENOMIC DNA]</scope>
    <source>
        <strain evidence="1">214</strain>
    </source>
</reference>
<sequence length="72" mass="8416">MKRIIQNYWKHSSPDISYTGTQTYWSSLTNFWLGWHLRIRNVEAATKVGITGLHFKNAELLLEDLHRSGVDI</sequence>
<proteinExistence type="predicted"/>
<evidence type="ECO:0000313" key="2">
    <source>
        <dbReference type="Proteomes" id="UP001054252"/>
    </source>
</evidence>
<dbReference type="EMBL" id="BPVZ01000018">
    <property type="protein sequence ID" value="GKV02351.1"/>
    <property type="molecule type" value="Genomic_DNA"/>
</dbReference>
<dbReference type="Proteomes" id="UP001054252">
    <property type="component" value="Unassembled WGS sequence"/>
</dbReference>
<gene>
    <name evidence="1" type="ORF">SLEP1_g14802</name>
</gene>